<gene>
    <name evidence="1" type="ORF">ED733_000471</name>
</gene>
<dbReference type="Proteomes" id="UP000317257">
    <property type="component" value="Unassembled WGS sequence"/>
</dbReference>
<evidence type="ECO:0000313" key="1">
    <source>
        <dbReference type="EMBL" id="TWU73731.1"/>
    </source>
</evidence>
<reference evidence="2" key="1">
    <citation type="submission" date="2018-12" db="EMBL/GenBank/DDBJ databases">
        <title>The complete genome of Metarhizium rileyi, a key fungal pathogen of Lepidoptera.</title>
        <authorList>
            <person name="Binneck E."/>
            <person name="Lastra C.C.L."/>
            <person name="Sosa-Gomez D.R."/>
        </authorList>
    </citation>
    <scope>NUCLEOTIDE SEQUENCE [LARGE SCALE GENOMIC DNA]</scope>
    <source>
        <strain evidence="2">Cep018-CH2</strain>
    </source>
</reference>
<evidence type="ECO:0000313" key="2">
    <source>
        <dbReference type="Proteomes" id="UP000317257"/>
    </source>
</evidence>
<comment type="caution">
    <text evidence="1">The sequence shown here is derived from an EMBL/GenBank/DDBJ whole genome shotgun (WGS) entry which is preliminary data.</text>
</comment>
<sequence length="425" mass="49411">MSLCRLDYMSLRGIIPSLYIRLGQDQSAYDFMKWYATTGQGPDYDWDDVYLPFLHVHGEDALEPLKDTDGPSRAGFPLSIVSPRALDLDQICSYEEDLKVCTNCDTIYYCSSACRLYHKSSHSKGCAQVRKLLNLCHKIRTPLYKFLGDATQRGDERRKQYAIQHELLIQQRLSLLKEPHTPLYIVAQCVDSSEWMMKQGLWAAPELQMRLPALYIALNADVLAFMYMMRANCKNHKVNAPLTREQLAVGLEQKYQTFFQFPMDRSVLFYTSQSYYWIPTTLIKVRLIMDLKIVQHYLEHLQDKSVDEKLELLRPKMIGSGLLSWPWLLQPERQWLAMQIGQVREQIHVCSQYAGMAAPELGAAHNFWKLMLQNEKSPIDRRDIIMYGYDLTAKYETLVLINMNRDVWRATNDAIEVFTLLGHVK</sequence>
<name>A0A5C6GBQ2_METRR</name>
<dbReference type="SUPFAM" id="SSF144232">
    <property type="entry name" value="HIT/MYND zinc finger-like"/>
    <property type="match status" value="1"/>
</dbReference>
<accession>A0A5C6GBQ2</accession>
<protein>
    <recommendedName>
        <fullName evidence="3">Suppressor of anucleate metulae protein B</fullName>
    </recommendedName>
</protein>
<proteinExistence type="predicted"/>
<dbReference type="AlphaFoldDB" id="A0A5C6GBQ2"/>
<dbReference type="EMBL" id="SBHS01000015">
    <property type="protein sequence ID" value="TWU73731.1"/>
    <property type="molecule type" value="Genomic_DNA"/>
</dbReference>
<organism evidence="1 2">
    <name type="scientific">Metarhizium rileyi (strain RCEF 4871)</name>
    <name type="common">Nomuraea rileyi</name>
    <dbReference type="NCBI Taxonomy" id="1649241"/>
    <lineage>
        <taxon>Eukaryota</taxon>
        <taxon>Fungi</taxon>
        <taxon>Dikarya</taxon>
        <taxon>Ascomycota</taxon>
        <taxon>Pezizomycotina</taxon>
        <taxon>Sordariomycetes</taxon>
        <taxon>Hypocreomycetidae</taxon>
        <taxon>Hypocreales</taxon>
        <taxon>Clavicipitaceae</taxon>
        <taxon>Metarhizium</taxon>
    </lineage>
</organism>
<evidence type="ECO:0008006" key="3">
    <source>
        <dbReference type="Google" id="ProtNLM"/>
    </source>
</evidence>